<evidence type="ECO:0008006" key="5">
    <source>
        <dbReference type="Google" id="ProtNLM"/>
    </source>
</evidence>
<dbReference type="eggNOG" id="ENOG502SRWA">
    <property type="taxonomic scope" value="Eukaryota"/>
</dbReference>
<feature type="signal peptide" evidence="2">
    <location>
        <begin position="1"/>
        <end position="20"/>
    </location>
</feature>
<dbReference type="EMBL" id="AACS02000010">
    <property type="protein sequence ID" value="EAU87627.1"/>
    <property type="molecule type" value="Genomic_DNA"/>
</dbReference>
<dbReference type="VEuPathDB" id="FungiDB:CC1G_09724"/>
<keyword evidence="4" id="KW-1185">Reference proteome</keyword>
<evidence type="ECO:0000313" key="4">
    <source>
        <dbReference type="Proteomes" id="UP000001861"/>
    </source>
</evidence>
<accession>A8NJH1</accession>
<dbReference type="OMA" id="WDGPFGQ"/>
<evidence type="ECO:0000256" key="2">
    <source>
        <dbReference type="SAM" id="SignalP"/>
    </source>
</evidence>
<proteinExistence type="predicted"/>
<name>A8NJH1_COPC7</name>
<gene>
    <name evidence="3" type="ORF">CC1G_09724</name>
</gene>
<dbReference type="GeneID" id="6010737"/>
<keyword evidence="1" id="KW-0812">Transmembrane</keyword>
<protein>
    <recommendedName>
        <fullName evidence="5">Extracellular membrane protein CFEM domain-containing protein</fullName>
    </recommendedName>
</protein>
<feature type="transmembrane region" description="Helical" evidence="1">
    <location>
        <begin position="140"/>
        <end position="167"/>
    </location>
</feature>
<dbReference type="InParanoid" id="A8NJH1"/>
<sequence length="171" mass="17981">MQFLFLVFSFVVALAGQVLAFDIPDPHNKITYTTQNILNLPDGPVTQACAANLTLARNMINGCNDNTACLCGTDVVWALVDSQTCMLHFLIDRNLPSPDLKVGSNIIVSGYAAQCAALANVTLPPELSALTLPEKWDGPFVAVLPVGGAVVVVIIGALLGGSALFLLSNLD</sequence>
<evidence type="ECO:0000313" key="3">
    <source>
        <dbReference type="EMBL" id="EAU87627.1"/>
    </source>
</evidence>
<dbReference type="AlphaFoldDB" id="A8NJH1"/>
<dbReference type="Proteomes" id="UP000001861">
    <property type="component" value="Unassembled WGS sequence"/>
</dbReference>
<keyword evidence="1" id="KW-1133">Transmembrane helix</keyword>
<keyword evidence="1" id="KW-0472">Membrane</keyword>
<organism evidence="3 4">
    <name type="scientific">Coprinopsis cinerea (strain Okayama-7 / 130 / ATCC MYA-4618 / FGSC 9003)</name>
    <name type="common">Inky cap fungus</name>
    <name type="synonym">Hormographiella aspergillata</name>
    <dbReference type="NCBI Taxonomy" id="240176"/>
    <lineage>
        <taxon>Eukaryota</taxon>
        <taxon>Fungi</taxon>
        <taxon>Dikarya</taxon>
        <taxon>Basidiomycota</taxon>
        <taxon>Agaricomycotina</taxon>
        <taxon>Agaricomycetes</taxon>
        <taxon>Agaricomycetidae</taxon>
        <taxon>Agaricales</taxon>
        <taxon>Agaricineae</taxon>
        <taxon>Psathyrellaceae</taxon>
        <taxon>Coprinopsis</taxon>
    </lineage>
</organism>
<reference evidence="3 4" key="1">
    <citation type="journal article" date="2010" name="Proc. Natl. Acad. Sci. U.S.A.">
        <title>Insights into evolution of multicellular fungi from the assembled chromosomes of the mushroom Coprinopsis cinerea (Coprinus cinereus).</title>
        <authorList>
            <person name="Stajich J.E."/>
            <person name="Wilke S.K."/>
            <person name="Ahren D."/>
            <person name="Au C.H."/>
            <person name="Birren B.W."/>
            <person name="Borodovsky M."/>
            <person name="Burns C."/>
            <person name="Canback B."/>
            <person name="Casselton L.A."/>
            <person name="Cheng C.K."/>
            <person name="Deng J."/>
            <person name="Dietrich F.S."/>
            <person name="Fargo D.C."/>
            <person name="Farman M.L."/>
            <person name="Gathman A.C."/>
            <person name="Goldberg J."/>
            <person name="Guigo R."/>
            <person name="Hoegger P.J."/>
            <person name="Hooker J.B."/>
            <person name="Huggins A."/>
            <person name="James T.Y."/>
            <person name="Kamada T."/>
            <person name="Kilaru S."/>
            <person name="Kodira C."/>
            <person name="Kues U."/>
            <person name="Kupfer D."/>
            <person name="Kwan H.S."/>
            <person name="Lomsadze A."/>
            <person name="Li W."/>
            <person name="Lilly W.W."/>
            <person name="Ma L.J."/>
            <person name="Mackey A.J."/>
            <person name="Manning G."/>
            <person name="Martin F."/>
            <person name="Muraguchi H."/>
            <person name="Natvig D.O."/>
            <person name="Palmerini H."/>
            <person name="Ramesh M.A."/>
            <person name="Rehmeyer C.J."/>
            <person name="Roe B.A."/>
            <person name="Shenoy N."/>
            <person name="Stanke M."/>
            <person name="Ter-Hovhannisyan V."/>
            <person name="Tunlid A."/>
            <person name="Velagapudi R."/>
            <person name="Vision T.J."/>
            <person name="Zeng Q."/>
            <person name="Zolan M.E."/>
            <person name="Pukkila P.J."/>
        </authorList>
    </citation>
    <scope>NUCLEOTIDE SEQUENCE [LARGE SCALE GENOMIC DNA]</scope>
    <source>
        <strain evidence="4">Okayama-7 / 130 / ATCC MYA-4618 / FGSC 9003</strain>
    </source>
</reference>
<keyword evidence="2" id="KW-0732">Signal</keyword>
<dbReference type="KEGG" id="cci:CC1G_09724"/>
<feature type="chain" id="PRO_5002727231" description="Extracellular membrane protein CFEM domain-containing protein" evidence="2">
    <location>
        <begin position="21"/>
        <end position="171"/>
    </location>
</feature>
<dbReference type="RefSeq" id="XP_001834224.1">
    <property type="nucleotide sequence ID" value="XM_001834172.2"/>
</dbReference>
<comment type="caution">
    <text evidence="3">The sequence shown here is derived from an EMBL/GenBank/DDBJ whole genome shotgun (WGS) entry which is preliminary data.</text>
</comment>
<dbReference type="OrthoDB" id="2953532at2759"/>
<evidence type="ECO:0000256" key="1">
    <source>
        <dbReference type="SAM" id="Phobius"/>
    </source>
</evidence>
<dbReference type="STRING" id="240176.A8NJH1"/>